<dbReference type="Gene3D" id="2.120.10.30">
    <property type="entry name" value="TolB, C-terminal domain"/>
    <property type="match status" value="1"/>
</dbReference>
<dbReference type="RefSeq" id="WP_097055918.1">
    <property type="nucleotide sequence ID" value="NZ_OCMF01000002.1"/>
</dbReference>
<dbReference type="EMBL" id="OCMF01000002">
    <property type="protein sequence ID" value="SOC80125.1"/>
    <property type="molecule type" value="Genomic_DNA"/>
</dbReference>
<name>A0A285X481_9FLAO</name>
<feature type="signal peptide" evidence="5">
    <location>
        <begin position="1"/>
        <end position="18"/>
    </location>
</feature>
<dbReference type="PANTHER" id="PTHR42776:SF13">
    <property type="entry name" value="DIPEPTIDYL-PEPTIDASE 5"/>
    <property type="match status" value="1"/>
</dbReference>
<protein>
    <submittedName>
        <fullName evidence="7">Dipeptidyl aminopeptidase/acylaminoacyl peptidase</fullName>
    </submittedName>
</protein>
<dbReference type="Pfam" id="PF00326">
    <property type="entry name" value="Peptidase_S9"/>
    <property type="match status" value="1"/>
</dbReference>
<reference evidence="8" key="1">
    <citation type="submission" date="2017-09" db="EMBL/GenBank/DDBJ databases">
        <authorList>
            <person name="Varghese N."/>
            <person name="Submissions S."/>
        </authorList>
    </citation>
    <scope>NUCLEOTIDE SEQUENCE [LARGE SCALE GENOMIC DNA]</scope>
    <source>
        <strain evidence="8">CGMCC 1.12641</strain>
    </source>
</reference>
<keyword evidence="4" id="KW-0378">Hydrolase</keyword>
<dbReference type="PANTHER" id="PTHR42776">
    <property type="entry name" value="SERINE PEPTIDASE S9 FAMILY MEMBER"/>
    <property type="match status" value="1"/>
</dbReference>
<organism evidence="7 8">
    <name type="scientific">Salinimicrobium sediminis</name>
    <dbReference type="NCBI Taxonomy" id="1343891"/>
    <lineage>
        <taxon>Bacteria</taxon>
        <taxon>Pseudomonadati</taxon>
        <taxon>Bacteroidota</taxon>
        <taxon>Flavobacteriia</taxon>
        <taxon>Flavobacteriales</taxon>
        <taxon>Flavobacteriaceae</taxon>
        <taxon>Salinimicrobium</taxon>
    </lineage>
</organism>
<gene>
    <name evidence="7" type="ORF">SAMN06296241_1670</name>
</gene>
<comment type="similarity">
    <text evidence="1">Belongs to the peptidase S9C family.</text>
</comment>
<dbReference type="InterPro" id="IPR011042">
    <property type="entry name" value="6-blade_b-propeller_TolB-like"/>
</dbReference>
<dbReference type="SUPFAM" id="SSF53474">
    <property type="entry name" value="alpha/beta-Hydrolases"/>
    <property type="match status" value="1"/>
</dbReference>
<evidence type="ECO:0000259" key="6">
    <source>
        <dbReference type="Pfam" id="PF00326"/>
    </source>
</evidence>
<evidence type="ECO:0000256" key="5">
    <source>
        <dbReference type="SAM" id="SignalP"/>
    </source>
</evidence>
<accession>A0A285X481</accession>
<feature type="domain" description="Peptidase S9 prolyl oligopeptidase catalytic" evidence="6">
    <location>
        <begin position="418"/>
        <end position="627"/>
    </location>
</feature>
<evidence type="ECO:0000256" key="1">
    <source>
        <dbReference type="ARBA" id="ARBA00010040"/>
    </source>
</evidence>
<evidence type="ECO:0000256" key="2">
    <source>
        <dbReference type="ARBA" id="ARBA00022670"/>
    </source>
</evidence>
<evidence type="ECO:0000256" key="3">
    <source>
        <dbReference type="ARBA" id="ARBA00022729"/>
    </source>
</evidence>
<dbReference type="AlphaFoldDB" id="A0A285X481"/>
<dbReference type="Proteomes" id="UP000219193">
    <property type="component" value="Unassembled WGS sequence"/>
</dbReference>
<keyword evidence="2" id="KW-0645">Protease</keyword>
<sequence length="627" mass="70929">MRNFLLVLLMAGVYSVSAQTLTPEKLWELERVSAVGLSDDGQKVIFTTRSYDLESNSGSSKTFMIPVRGGAAVEIKSADSLIKDAKISASGKWKILPKDVEVIPVKGEDFYPELEKSEVYIYDDLNYRHWDTWEDGHYSHLFLQDLSTGEEMDIMKGEPHDTPLQPFGGPEDYIWNNEGTKVYYVSKKLHGSEYAVSTNTDIYVYDLAAKTTSNLTEENKGYDTQPAFSKKGILAWLQMDEPGYEADKNDIIILTDGKKNNITEAWDGTVDSFRWSNNAKTIYFVAPVLGTKQMFSVDPFKKGAPQIKQITEGQFDITGLVGESGNTMVVTRTDMNHAAEIYTVDLKSGKMTQLTHINDEFYDSIELSKVEKRMIPTTDGKEMLAWVIYPPDFDPAKKYPTLLYLQGGPQSPLSQFYSFRWNFQLMAANGYIVVAPNRRGMPGHGVEWNEQISGDWGGQNIRDYLSAIDAVSAEPFVDKDRIGAVGASYGGYSVFFLAGMHNDRFKTFIAHDGIFNTRSMYGTTEELFFVNKDLGGPYWQNPTPKAYTDFNPINFVDKWNTPIMIVQGGMDFRVPIGQGLEAFQAAQLRGIKSKLLYFPSENHWILTAQNSIVWQREFFKWLEETLK</sequence>
<keyword evidence="8" id="KW-1185">Reference proteome</keyword>
<dbReference type="InterPro" id="IPR029058">
    <property type="entry name" value="AB_hydrolase_fold"/>
</dbReference>
<proteinExistence type="inferred from homology"/>
<keyword evidence="7" id="KW-0031">Aminopeptidase</keyword>
<evidence type="ECO:0000313" key="7">
    <source>
        <dbReference type="EMBL" id="SOC80125.1"/>
    </source>
</evidence>
<dbReference type="Gene3D" id="3.40.50.1820">
    <property type="entry name" value="alpha/beta hydrolase"/>
    <property type="match status" value="1"/>
</dbReference>
<keyword evidence="3 5" id="KW-0732">Signal</keyword>
<evidence type="ECO:0000313" key="8">
    <source>
        <dbReference type="Proteomes" id="UP000219193"/>
    </source>
</evidence>
<dbReference type="SUPFAM" id="SSF82171">
    <property type="entry name" value="DPP6 N-terminal domain-like"/>
    <property type="match status" value="1"/>
</dbReference>
<dbReference type="GO" id="GO:0004252">
    <property type="term" value="F:serine-type endopeptidase activity"/>
    <property type="evidence" value="ECO:0007669"/>
    <property type="project" value="TreeGrafter"/>
</dbReference>
<evidence type="ECO:0000256" key="4">
    <source>
        <dbReference type="ARBA" id="ARBA00022801"/>
    </source>
</evidence>
<dbReference type="GO" id="GO:0004177">
    <property type="term" value="F:aminopeptidase activity"/>
    <property type="evidence" value="ECO:0007669"/>
    <property type="project" value="UniProtKB-KW"/>
</dbReference>
<dbReference type="InterPro" id="IPR001375">
    <property type="entry name" value="Peptidase_S9_cat"/>
</dbReference>
<dbReference type="FunFam" id="3.40.50.1820:FF:000028">
    <property type="entry name" value="S9 family peptidase"/>
    <property type="match status" value="1"/>
</dbReference>
<feature type="chain" id="PRO_5012538243" evidence="5">
    <location>
        <begin position="19"/>
        <end position="627"/>
    </location>
</feature>
<dbReference type="GO" id="GO:0006508">
    <property type="term" value="P:proteolysis"/>
    <property type="evidence" value="ECO:0007669"/>
    <property type="project" value="UniProtKB-KW"/>
</dbReference>
<dbReference type="OrthoDB" id="9812921at2"/>